<organism evidence="2 3">
    <name type="scientific">Rufibacter latericius</name>
    <dbReference type="NCBI Taxonomy" id="2487040"/>
    <lineage>
        <taxon>Bacteria</taxon>
        <taxon>Pseudomonadati</taxon>
        <taxon>Bacteroidota</taxon>
        <taxon>Cytophagia</taxon>
        <taxon>Cytophagales</taxon>
        <taxon>Hymenobacteraceae</taxon>
        <taxon>Rufibacter</taxon>
    </lineage>
</organism>
<keyword evidence="1" id="KW-0732">Signal</keyword>
<comment type="caution">
    <text evidence="2">The sequence shown here is derived from an EMBL/GenBank/DDBJ whole genome shotgun (WGS) entry which is preliminary data.</text>
</comment>
<evidence type="ECO:0000313" key="2">
    <source>
        <dbReference type="EMBL" id="RNI30548.1"/>
    </source>
</evidence>
<dbReference type="EMBL" id="RJJD01000002">
    <property type="protein sequence ID" value="RNI30548.1"/>
    <property type="molecule type" value="Genomic_DNA"/>
</dbReference>
<evidence type="ECO:0008006" key="4">
    <source>
        <dbReference type="Google" id="ProtNLM"/>
    </source>
</evidence>
<sequence length="115" mass="13697">MKKVLMALLFIFWLSNISFAQDQPAKRTEEYCDAFMWEKTFGKQFYMSVDFGNAQQKRGEKLLDTSGNPLEFISPIDALNYLNRQGWELVHVYVLREDKTDYRHYVMKRKVSVQN</sequence>
<protein>
    <recommendedName>
        <fullName evidence="4">DUF4177 domain-containing protein</fullName>
    </recommendedName>
</protein>
<name>A0A3M9N0L5_9BACT</name>
<dbReference type="OrthoDB" id="5873496at2"/>
<gene>
    <name evidence="2" type="ORF">EFB08_04655</name>
</gene>
<evidence type="ECO:0000313" key="3">
    <source>
        <dbReference type="Proteomes" id="UP000272117"/>
    </source>
</evidence>
<dbReference type="AlphaFoldDB" id="A0A3M9N0L5"/>
<evidence type="ECO:0000256" key="1">
    <source>
        <dbReference type="SAM" id="SignalP"/>
    </source>
</evidence>
<feature type="signal peptide" evidence="1">
    <location>
        <begin position="1"/>
        <end position="20"/>
    </location>
</feature>
<dbReference type="Proteomes" id="UP000272117">
    <property type="component" value="Unassembled WGS sequence"/>
</dbReference>
<accession>A0A3M9N0L5</accession>
<proteinExistence type="predicted"/>
<feature type="chain" id="PRO_5018021593" description="DUF4177 domain-containing protein" evidence="1">
    <location>
        <begin position="21"/>
        <end position="115"/>
    </location>
</feature>
<keyword evidence="3" id="KW-1185">Reference proteome</keyword>
<reference evidence="2 3" key="1">
    <citation type="submission" date="2018-11" db="EMBL/GenBank/DDBJ databases">
        <title>Rufibacter latericius sp. nov., isolated from water in Baiyang Lake.</title>
        <authorList>
            <person name="Yang Y."/>
        </authorList>
    </citation>
    <scope>NUCLEOTIDE SEQUENCE [LARGE SCALE GENOMIC DNA]</scope>
    <source>
        <strain evidence="2 3">R-22-1c-1</strain>
    </source>
</reference>
<dbReference type="RefSeq" id="WP_123125765.1">
    <property type="nucleotide sequence ID" value="NZ_RJJD01000002.1"/>
</dbReference>